<dbReference type="PANTHER" id="PTHR38776">
    <property type="entry name" value="MLTA-INTERACTING PROTEIN-RELATED"/>
    <property type="match status" value="1"/>
</dbReference>
<comment type="similarity">
    <text evidence="2">Belongs to the MipA/OmpV family.</text>
</comment>
<accession>A0A0L0ESV7</accession>
<keyword evidence="5" id="KW-0998">Cell outer membrane</keyword>
<dbReference type="PATRIC" id="fig|43658.6.peg.5026"/>
<keyword evidence="3 6" id="KW-0732">Signal</keyword>
<comment type="subcellular location">
    <subcellularLocation>
        <location evidence="1">Cell outer membrane</location>
    </subcellularLocation>
</comment>
<evidence type="ECO:0008006" key="9">
    <source>
        <dbReference type="Google" id="ProtNLM"/>
    </source>
</evidence>
<evidence type="ECO:0000256" key="4">
    <source>
        <dbReference type="ARBA" id="ARBA00023136"/>
    </source>
</evidence>
<evidence type="ECO:0000313" key="7">
    <source>
        <dbReference type="EMBL" id="KNC67455.1"/>
    </source>
</evidence>
<dbReference type="GO" id="GO:0009279">
    <property type="term" value="C:cell outer membrane"/>
    <property type="evidence" value="ECO:0007669"/>
    <property type="project" value="UniProtKB-SubCell"/>
</dbReference>
<evidence type="ECO:0000313" key="8">
    <source>
        <dbReference type="Proteomes" id="UP000036850"/>
    </source>
</evidence>
<dbReference type="PANTHER" id="PTHR38776:SF1">
    <property type="entry name" value="MLTA-INTERACTING PROTEIN-RELATED"/>
    <property type="match status" value="1"/>
</dbReference>
<keyword evidence="4" id="KW-0472">Membrane</keyword>
<dbReference type="Proteomes" id="UP000036850">
    <property type="component" value="Unassembled WGS sequence"/>
</dbReference>
<reference evidence="8" key="1">
    <citation type="submission" date="2015-07" db="EMBL/GenBank/DDBJ databases">
        <title>Draft genome sequence of a Pseudoalteromonas rubra strain, OCN096, isolated from Kaneohe Bay, Oahu, Hawaii.</title>
        <authorList>
            <person name="Beurmann S."/>
            <person name="Ushijima B."/>
            <person name="Belcaid M."/>
            <person name="Callahan S.M."/>
            <person name="Aeby G.S."/>
        </authorList>
    </citation>
    <scope>NUCLEOTIDE SEQUENCE [LARGE SCALE GENOMIC DNA]</scope>
    <source>
        <strain evidence="8">OCN096</strain>
    </source>
</reference>
<evidence type="ECO:0000256" key="2">
    <source>
        <dbReference type="ARBA" id="ARBA00005722"/>
    </source>
</evidence>
<dbReference type="EMBL" id="LFZX01000068">
    <property type="protein sequence ID" value="KNC67455.1"/>
    <property type="molecule type" value="Genomic_DNA"/>
</dbReference>
<name>A0A0L0ESV7_9GAMM</name>
<gene>
    <name evidence="7" type="ORF">AC626_10615</name>
</gene>
<dbReference type="SUPFAM" id="SSF56935">
    <property type="entry name" value="Porins"/>
    <property type="match status" value="1"/>
</dbReference>
<proteinExistence type="inferred from homology"/>
<dbReference type="OrthoDB" id="5827747at2"/>
<evidence type="ECO:0000256" key="6">
    <source>
        <dbReference type="SAM" id="SignalP"/>
    </source>
</evidence>
<protein>
    <recommendedName>
        <fullName evidence="9">MipA/OmpV family protein</fullName>
    </recommendedName>
</protein>
<evidence type="ECO:0000256" key="1">
    <source>
        <dbReference type="ARBA" id="ARBA00004442"/>
    </source>
</evidence>
<comment type="caution">
    <text evidence="7">The sequence shown here is derived from an EMBL/GenBank/DDBJ whole genome shotgun (WGS) entry which is preliminary data.</text>
</comment>
<dbReference type="AlphaFoldDB" id="A0A0L0ESV7"/>
<evidence type="ECO:0000256" key="3">
    <source>
        <dbReference type="ARBA" id="ARBA00022729"/>
    </source>
</evidence>
<dbReference type="Pfam" id="PF06629">
    <property type="entry name" value="MipA"/>
    <property type="match status" value="1"/>
</dbReference>
<dbReference type="InterPro" id="IPR010583">
    <property type="entry name" value="MipA"/>
</dbReference>
<feature type="chain" id="PRO_5005538196" description="MipA/OmpV family protein" evidence="6">
    <location>
        <begin position="20"/>
        <end position="278"/>
    </location>
</feature>
<organism evidence="7 8">
    <name type="scientific">Pseudoalteromonas rubra</name>
    <dbReference type="NCBI Taxonomy" id="43658"/>
    <lineage>
        <taxon>Bacteria</taxon>
        <taxon>Pseudomonadati</taxon>
        <taxon>Pseudomonadota</taxon>
        <taxon>Gammaproteobacteria</taxon>
        <taxon>Alteromonadales</taxon>
        <taxon>Pseudoalteromonadaceae</taxon>
        <taxon>Pseudoalteromonas</taxon>
    </lineage>
</organism>
<sequence length="278" mass="30360">MKRHAILILSALYTLPVLANSEPEVMSMPLDIAGPVAAFDAPAGWRYAFGLGIESEPEYHGSGETATEADPYIEVAYRAERWELQSNLMSNAVFYQVRSDLALRGWLNFEEGREQNEASDKSLDGLGDIDEMMEWGVGAAWQIHGPLTLGVFAQTYTGGEPKKGSVGFVTVHYRILNEPDLKLELGADISLANSDHMQTEFGITAAQARESVYSSYQLGGGVKSYGISANGVYAFNKSWLLSFAVDYEVYASKVADSPLVRAGSDSEVEASLGLIYRF</sequence>
<evidence type="ECO:0000256" key="5">
    <source>
        <dbReference type="ARBA" id="ARBA00023237"/>
    </source>
</evidence>
<feature type="signal peptide" evidence="6">
    <location>
        <begin position="1"/>
        <end position="19"/>
    </location>
</feature>